<sequence>MTSIYLLAFIVLCITAGPHLTPFSHDEIDWNVVSDPYELGKPSITSQHYFGTDDLGQDLFARTMKGGQLSIMVGFMGALVAVVIGTIWGSISGYLGGVVDSVMMRVIEILDSVPFMFMVILFVTLFGNNIYLIFVVIGMVSWLGIARVVRGVTFSIKKREFIEAAHSIGVSSSP</sequence>
<evidence type="ECO:0000256" key="7">
    <source>
        <dbReference type="ARBA" id="ARBA00023136"/>
    </source>
</evidence>
<keyword evidence="4" id="KW-0997">Cell inner membrane</keyword>
<dbReference type="PANTHER" id="PTHR43386:SF2">
    <property type="entry name" value="OLIGOPEPTIDE TRANSPORT SYSTEM PERMEASE PROTEIN OPPC"/>
    <property type="match status" value="1"/>
</dbReference>
<dbReference type="InterPro" id="IPR035906">
    <property type="entry name" value="MetI-like_sf"/>
</dbReference>
<dbReference type="GO" id="GO:0055085">
    <property type="term" value="P:transmembrane transport"/>
    <property type="evidence" value="ECO:0007669"/>
    <property type="project" value="InterPro"/>
</dbReference>
<dbReference type="Proteomes" id="UP000029224">
    <property type="component" value="Unassembled WGS sequence"/>
</dbReference>
<evidence type="ECO:0000256" key="4">
    <source>
        <dbReference type="ARBA" id="ARBA00022519"/>
    </source>
</evidence>
<protein>
    <submittedName>
        <fullName evidence="10">Oligopeptide transport system permease protein OppC</fullName>
    </submittedName>
</protein>
<evidence type="ECO:0000256" key="6">
    <source>
        <dbReference type="ARBA" id="ARBA00022989"/>
    </source>
</evidence>
<proteinExistence type="inferred from homology"/>
<dbReference type="PANTHER" id="PTHR43386">
    <property type="entry name" value="OLIGOPEPTIDE TRANSPORT SYSTEM PERMEASE PROTEIN APPC"/>
    <property type="match status" value="1"/>
</dbReference>
<dbReference type="Gene3D" id="1.10.3720.10">
    <property type="entry name" value="MetI-like"/>
    <property type="match status" value="1"/>
</dbReference>
<feature type="domain" description="ABC transmembrane type-1" evidence="9">
    <location>
        <begin position="67"/>
        <end position="174"/>
    </location>
</feature>
<keyword evidence="5 8" id="KW-0812">Transmembrane</keyword>
<comment type="similarity">
    <text evidence="8">Belongs to the binding-protein-dependent transport system permease family.</text>
</comment>
<evidence type="ECO:0000256" key="1">
    <source>
        <dbReference type="ARBA" id="ARBA00004429"/>
    </source>
</evidence>
<dbReference type="AlphaFoldDB" id="A0A090T6R0"/>
<name>A0A090T6R0_9VIBR</name>
<reference evidence="10 11" key="1">
    <citation type="submission" date="2014-09" db="EMBL/GenBank/DDBJ databases">
        <title>Vibrio maritimus JCM 19240. (C210) whole genome shotgun sequence.</title>
        <authorList>
            <person name="Sawabe T."/>
            <person name="Meirelles P."/>
            <person name="Nakanishi M."/>
            <person name="Sayaka M."/>
            <person name="Hattori M."/>
            <person name="Ohkuma M."/>
        </authorList>
    </citation>
    <scope>NUCLEOTIDE SEQUENCE [LARGE SCALE GENOMIC DNA]</scope>
    <source>
        <strain evidence="10 11">JCM 19240</strain>
    </source>
</reference>
<dbReference type="Pfam" id="PF00528">
    <property type="entry name" value="BPD_transp_1"/>
    <property type="match status" value="1"/>
</dbReference>
<evidence type="ECO:0000256" key="3">
    <source>
        <dbReference type="ARBA" id="ARBA00022475"/>
    </source>
</evidence>
<feature type="transmembrane region" description="Helical" evidence="8">
    <location>
        <begin position="69"/>
        <end position="90"/>
    </location>
</feature>
<reference evidence="10 11" key="2">
    <citation type="submission" date="2014-09" db="EMBL/GenBank/DDBJ databases">
        <authorList>
            <consortium name="NBRP consortium"/>
            <person name="Sawabe T."/>
            <person name="Meirelles P."/>
            <person name="Nakanishi M."/>
            <person name="Sayaka M."/>
            <person name="Hattori M."/>
            <person name="Ohkuma M."/>
        </authorList>
    </citation>
    <scope>NUCLEOTIDE SEQUENCE [LARGE SCALE GENOMIC DNA]</scope>
    <source>
        <strain evidence="10 11">JCM 19240</strain>
    </source>
</reference>
<accession>A0A090T6R0</accession>
<comment type="caution">
    <text evidence="10">The sequence shown here is derived from an EMBL/GenBank/DDBJ whole genome shotgun (WGS) entry which is preliminary data.</text>
</comment>
<evidence type="ECO:0000256" key="8">
    <source>
        <dbReference type="RuleBase" id="RU363032"/>
    </source>
</evidence>
<gene>
    <name evidence="10" type="ORF">JCM19240_517</name>
</gene>
<evidence type="ECO:0000256" key="2">
    <source>
        <dbReference type="ARBA" id="ARBA00022448"/>
    </source>
</evidence>
<feature type="transmembrane region" description="Helical" evidence="8">
    <location>
        <begin position="130"/>
        <end position="149"/>
    </location>
</feature>
<dbReference type="InterPro" id="IPR000515">
    <property type="entry name" value="MetI-like"/>
</dbReference>
<dbReference type="InterPro" id="IPR050366">
    <property type="entry name" value="BP-dependent_transpt_permease"/>
</dbReference>
<evidence type="ECO:0000259" key="9">
    <source>
        <dbReference type="PROSITE" id="PS50928"/>
    </source>
</evidence>
<keyword evidence="6 8" id="KW-1133">Transmembrane helix</keyword>
<dbReference type="GO" id="GO:0005886">
    <property type="term" value="C:plasma membrane"/>
    <property type="evidence" value="ECO:0007669"/>
    <property type="project" value="UniProtKB-SubCell"/>
</dbReference>
<keyword evidence="2 8" id="KW-0813">Transport</keyword>
<feature type="transmembrane region" description="Helical" evidence="8">
    <location>
        <begin position="102"/>
        <end position="124"/>
    </location>
</feature>
<evidence type="ECO:0000256" key="5">
    <source>
        <dbReference type="ARBA" id="ARBA00022692"/>
    </source>
</evidence>
<dbReference type="SUPFAM" id="SSF161098">
    <property type="entry name" value="MetI-like"/>
    <property type="match status" value="1"/>
</dbReference>
<dbReference type="PROSITE" id="PS50928">
    <property type="entry name" value="ABC_TM1"/>
    <property type="match status" value="1"/>
</dbReference>
<organism evidence="10 11">
    <name type="scientific">Vibrio maritimus</name>
    <dbReference type="NCBI Taxonomy" id="990268"/>
    <lineage>
        <taxon>Bacteria</taxon>
        <taxon>Pseudomonadati</taxon>
        <taxon>Pseudomonadota</taxon>
        <taxon>Gammaproteobacteria</taxon>
        <taxon>Vibrionales</taxon>
        <taxon>Vibrionaceae</taxon>
        <taxon>Vibrio</taxon>
    </lineage>
</organism>
<keyword evidence="3" id="KW-1003">Cell membrane</keyword>
<dbReference type="CDD" id="cd06261">
    <property type="entry name" value="TM_PBP2"/>
    <property type="match status" value="1"/>
</dbReference>
<evidence type="ECO:0000313" key="10">
    <source>
        <dbReference type="EMBL" id="GAL35670.1"/>
    </source>
</evidence>
<comment type="subcellular location">
    <subcellularLocation>
        <location evidence="1">Cell inner membrane</location>
        <topology evidence="1">Multi-pass membrane protein</topology>
    </subcellularLocation>
    <subcellularLocation>
        <location evidence="8">Cell membrane</location>
        <topology evidence="8">Multi-pass membrane protein</topology>
    </subcellularLocation>
</comment>
<keyword evidence="11" id="KW-1185">Reference proteome</keyword>
<dbReference type="EMBL" id="BBMT01000007">
    <property type="protein sequence ID" value="GAL35670.1"/>
    <property type="molecule type" value="Genomic_DNA"/>
</dbReference>
<keyword evidence="7 8" id="KW-0472">Membrane</keyword>
<evidence type="ECO:0000313" key="11">
    <source>
        <dbReference type="Proteomes" id="UP000029224"/>
    </source>
</evidence>